<dbReference type="PROSITE" id="PS50296">
    <property type="entry name" value="SUI1"/>
    <property type="match status" value="1"/>
</dbReference>
<dbReference type="InterPro" id="IPR001950">
    <property type="entry name" value="SUI1"/>
</dbReference>
<dbReference type="HOGENOM" id="CLU_082805_6_1_2"/>
<dbReference type="GO" id="GO:0003743">
    <property type="term" value="F:translation initiation factor activity"/>
    <property type="evidence" value="ECO:0007669"/>
    <property type="project" value="UniProtKB-KW"/>
</dbReference>
<organism evidence="5 6">
    <name type="scientific">Caldivirga maquilingensis (strain ATCC 700844 / DSM 13496 / JCM 10307 / IC-167)</name>
    <dbReference type="NCBI Taxonomy" id="397948"/>
    <lineage>
        <taxon>Archaea</taxon>
        <taxon>Thermoproteota</taxon>
        <taxon>Thermoprotei</taxon>
        <taxon>Thermoproteales</taxon>
        <taxon>Thermoproteaceae</taxon>
        <taxon>Caldivirga</taxon>
    </lineage>
</organism>
<dbReference type="InterPro" id="IPR050318">
    <property type="entry name" value="DENR/SUI1_TIF"/>
</dbReference>
<sequence length="121" mass="13773">MDNKPNQDNVIDQLLSSISGSDNVVSESIAKEQALIRIRVEKRRAHYVTIIEVDSNDAKSINLEEVAKQLKRKLAAGGTVKDNRIEIQGDHRYKIRKLLLEEGFNEDNIFIDENITVVQNK</sequence>
<dbReference type="AlphaFoldDB" id="A8MCU0"/>
<comment type="similarity">
    <text evidence="1">Belongs to the SUI1 family.</text>
</comment>
<evidence type="ECO:0000313" key="5">
    <source>
        <dbReference type="EMBL" id="ABW01596.1"/>
    </source>
</evidence>
<reference evidence="5 6" key="1">
    <citation type="submission" date="2007-10" db="EMBL/GenBank/DDBJ databases">
        <title>Complete sequence of Caldivirga maquilingensis IC-167.</title>
        <authorList>
            <consortium name="US DOE Joint Genome Institute"/>
            <person name="Copeland A."/>
            <person name="Lucas S."/>
            <person name="Lapidus A."/>
            <person name="Barry K."/>
            <person name="Glavina del Rio T."/>
            <person name="Dalin E."/>
            <person name="Tice H."/>
            <person name="Pitluck S."/>
            <person name="Saunders E."/>
            <person name="Brettin T."/>
            <person name="Bruce D."/>
            <person name="Detter J.C."/>
            <person name="Han C."/>
            <person name="Schmutz J."/>
            <person name="Larimer F."/>
            <person name="Land M."/>
            <person name="Hauser L."/>
            <person name="Kyrpides N."/>
            <person name="Ivanova N."/>
            <person name="Biddle J.F."/>
            <person name="Zhang Z."/>
            <person name="Fitz-Gibbon S.T."/>
            <person name="Lowe T.M."/>
            <person name="Saltikov C."/>
            <person name="House C.H."/>
            <person name="Richardson P."/>
        </authorList>
    </citation>
    <scope>NUCLEOTIDE SEQUENCE [LARGE SCALE GENOMIC DNA]</scope>
    <source>
        <strain evidence="6">ATCC 700844 / DSM 13496 / JCM 10307 / IC-167</strain>
    </source>
</reference>
<dbReference type="OrthoDB" id="11182at2157"/>
<dbReference type="STRING" id="397948.Cmaq_0760"/>
<accession>A8MCU0</accession>
<dbReference type="GO" id="GO:0003729">
    <property type="term" value="F:mRNA binding"/>
    <property type="evidence" value="ECO:0007669"/>
    <property type="project" value="TreeGrafter"/>
</dbReference>
<evidence type="ECO:0000256" key="2">
    <source>
        <dbReference type="ARBA" id="ARBA00022845"/>
    </source>
</evidence>
<dbReference type="SUPFAM" id="SSF55159">
    <property type="entry name" value="eIF1-like"/>
    <property type="match status" value="1"/>
</dbReference>
<dbReference type="InterPro" id="IPR036877">
    <property type="entry name" value="SUI1_dom_sf"/>
</dbReference>
<keyword evidence="6" id="KW-1185">Reference proteome</keyword>
<evidence type="ECO:0000259" key="4">
    <source>
        <dbReference type="PROSITE" id="PS50296"/>
    </source>
</evidence>
<dbReference type="CDD" id="cd11567">
    <property type="entry name" value="YciH_like"/>
    <property type="match status" value="1"/>
</dbReference>
<proteinExistence type="inferred from homology"/>
<dbReference type="KEGG" id="cma:Cmaq_0760"/>
<dbReference type="PANTHER" id="PTHR12789:SF0">
    <property type="entry name" value="DENSITY-REGULATED PROTEIN"/>
    <property type="match status" value="1"/>
</dbReference>
<feature type="domain" description="SUI1" evidence="4">
    <location>
        <begin position="36"/>
        <end position="103"/>
    </location>
</feature>
<keyword evidence="3" id="KW-0648">Protein biosynthesis</keyword>
<dbReference type="eggNOG" id="arCOG04223">
    <property type="taxonomic scope" value="Archaea"/>
</dbReference>
<dbReference type="InterPro" id="IPR005872">
    <property type="entry name" value="SUI1_arc_bac"/>
</dbReference>
<evidence type="ECO:0000313" key="6">
    <source>
        <dbReference type="Proteomes" id="UP000001137"/>
    </source>
</evidence>
<dbReference type="Proteomes" id="UP000001137">
    <property type="component" value="Chromosome"/>
</dbReference>
<dbReference type="GO" id="GO:0006417">
    <property type="term" value="P:regulation of translation"/>
    <property type="evidence" value="ECO:0007669"/>
    <property type="project" value="UniProtKB-KW"/>
</dbReference>
<dbReference type="PANTHER" id="PTHR12789">
    <property type="entry name" value="DENSITY-REGULATED PROTEIN HOMOLOG"/>
    <property type="match status" value="1"/>
</dbReference>
<keyword evidence="5" id="KW-0396">Initiation factor</keyword>
<gene>
    <name evidence="5" type="ordered locus">Cmaq_0760</name>
</gene>
<dbReference type="GO" id="GO:0002188">
    <property type="term" value="P:translation reinitiation"/>
    <property type="evidence" value="ECO:0007669"/>
    <property type="project" value="TreeGrafter"/>
</dbReference>
<protein>
    <submittedName>
        <fullName evidence="5">Translation initiation factor SUI1</fullName>
    </submittedName>
</protein>
<dbReference type="Pfam" id="PF01253">
    <property type="entry name" value="SUI1"/>
    <property type="match status" value="1"/>
</dbReference>
<dbReference type="GO" id="GO:0001731">
    <property type="term" value="P:formation of translation preinitiation complex"/>
    <property type="evidence" value="ECO:0007669"/>
    <property type="project" value="TreeGrafter"/>
</dbReference>
<evidence type="ECO:0000256" key="1">
    <source>
        <dbReference type="ARBA" id="ARBA00005422"/>
    </source>
</evidence>
<dbReference type="EMBL" id="CP000852">
    <property type="protein sequence ID" value="ABW01596.1"/>
    <property type="molecule type" value="Genomic_DNA"/>
</dbReference>
<dbReference type="Gene3D" id="3.30.780.10">
    <property type="entry name" value="SUI1-like domain"/>
    <property type="match status" value="1"/>
</dbReference>
<keyword evidence="2" id="KW-0810">Translation regulation</keyword>
<evidence type="ECO:0000256" key="3">
    <source>
        <dbReference type="ARBA" id="ARBA00022917"/>
    </source>
</evidence>
<name>A8MCU0_CALMQ</name>